<dbReference type="HOGENOM" id="CLU_2527294_0_0_1"/>
<dbReference type="AlphaFoldDB" id="E9DGT7"/>
<name>E9DGT7_COCPS</name>
<protein>
    <submittedName>
        <fullName evidence="1">Predicted protein</fullName>
    </submittedName>
</protein>
<reference evidence="2" key="1">
    <citation type="journal article" date="2010" name="Genome Res.">
        <title>Population genomic sequencing of Coccidioides fungi reveals recent hybridization and transposon control.</title>
        <authorList>
            <person name="Neafsey D.E."/>
            <person name="Barker B.M."/>
            <person name="Sharpton T.J."/>
            <person name="Stajich J.E."/>
            <person name="Park D.J."/>
            <person name="Whiston E."/>
            <person name="Hung C.-Y."/>
            <person name="McMahan C."/>
            <person name="White J."/>
            <person name="Sykes S."/>
            <person name="Heiman D."/>
            <person name="Young S."/>
            <person name="Zeng Q."/>
            <person name="Abouelleil A."/>
            <person name="Aftuck L."/>
            <person name="Bessette D."/>
            <person name="Brown A."/>
            <person name="FitzGerald M."/>
            <person name="Lui A."/>
            <person name="Macdonald J.P."/>
            <person name="Priest M."/>
            <person name="Orbach M.J."/>
            <person name="Galgiani J.N."/>
            <person name="Kirkland T.N."/>
            <person name="Cole G.T."/>
            <person name="Birren B.W."/>
            <person name="Henn M.R."/>
            <person name="Taylor J.W."/>
            <person name="Rounsley S.D."/>
        </authorList>
    </citation>
    <scope>NUCLEOTIDE SEQUENCE [LARGE SCALE GENOMIC DNA]</scope>
    <source>
        <strain evidence="2">RMSCC 757 / Silveira</strain>
    </source>
</reference>
<evidence type="ECO:0000313" key="2">
    <source>
        <dbReference type="Proteomes" id="UP000002497"/>
    </source>
</evidence>
<dbReference type="Proteomes" id="UP000002497">
    <property type="component" value="Unassembled WGS sequence"/>
</dbReference>
<evidence type="ECO:0000313" key="1">
    <source>
        <dbReference type="EMBL" id="EFW14448.1"/>
    </source>
</evidence>
<dbReference type="EMBL" id="GL636506">
    <property type="protein sequence ID" value="EFW14448.1"/>
    <property type="molecule type" value="Genomic_DNA"/>
</dbReference>
<reference evidence="2" key="2">
    <citation type="submission" date="2010-03" db="EMBL/GenBank/DDBJ databases">
        <title>The genome sequence of Coccidioides posadasii strain Silveira.</title>
        <authorList>
            <consortium name="The Broad Institute Genome Sequencing Center for Infectious Disease"/>
            <person name="Neafsey D."/>
            <person name="Orbach M."/>
            <person name="Henn M.R."/>
            <person name="Cole G.T."/>
            <person name="Galgiani J."/>
            <person name="Gardner M.J."/>
            <person name="Kirkland T.N."/>
            <person name="Taylor J.W."/>
            <person name="Young S.K."/>
            <person name="Zeng Q."/>
            <person name="Koehrsen M."/>
            <person name="Alvarado L."/>
            <person name="Berlin A."/>
            <person name="Borenstein D."/>
            <person name="Chapman S.B."/>
            <person name="Chen Z."/>
            <person name="Engels R."/>
            <person name="Freedman E."/>
            <person name="Gellesch M."/>
            <person name="Goldberg J."/>
            <person name="Griggs A."/>
            <person name="Gujja S."/>
            <person name="Heilman E."/>
            <person name="Heiman D."/>
            <person name="Howarth C."/>
            <person name="Jen D."/>
            <person name="Larson L."/>
            <person name="Mehta T."/>
            <person name="Neiman D."/>
            <person name="Park D."/>
            <person name="Pearson M."/>
            <person name="Richards J."/>
            <person name="Roberts A."/>
            <person name="Saif S."/>
            <person name="Shea T."/>
            <person name="Shenoy N."/>
            <person name="Sisk P."/>
            <person name="Stolte C."/>
            <person name="Sykes S."/>
            <person name="Walk T."/>
            <person name="White J."/>
            <person name="Yandava C."/>
            <person name="Haas B."/>
            <person name="Nusbaum C."/>
            <person name="Birren B."/>
        </authorList>
    </citation>
    <scope>NUCLEOTIDE SEQUENCE [LARGE SCALE GENOMIC DNA]</scope>
    <source>
        <strain evidence="2">RMSCC 757 / Silveira</strain>
    </source>
</reference>
<organism evidence="2">
    <name type="scientific">Coccidioides posadasii (strain RMSCC 757 / Silveira)</name>
    <name type="common">Valley fever fungus</name>
    <dbReference type="NCBI Taxonomy" id="443226"/>
    <lineage>
        <taxon>Eukaryota</taxon>
        <taxon>Fungi</taxon>
        <taxon>Dikarya</taxon>
        <taxon>Ascomycota</taxon>
        <taxon>Pezizomycotina</taxon>
        <taxon>Eurotiomycetes</taxon>
        <taxon>Eurotiomycetidae</taxon>
        <taxon>Onygenales</taxon>
        <taxon>Onygenaceae</taxon>
        <taxon>Coccidioides</taxon>
    </lineage>
</organism>
<gene>
    <name evidence="1" type="ORF">CPSG_09036</name>
</gene>
<sequence length="84" mass="9402">MAHWQFLARFGSRYFFSNIEALTQSHMTLQPMTMRETRHPSHRLHSVAGLQHSPNRSARVCGVLAAGSATARRARGWRVGVGTV</sequence>
<dbReference type="VEuPathDB" id="FungiDB:CPSG_09036"/>
<accession>E9DGT7</accession>
<keyword evidence="2" id="KW-1185">Reference proteome</keyword>
<proteinExistence type="predicted"/>